<feature type="region of interest" description="Disordered" evidence="6">
    <location>
        <begin position="474"/>
        <end position="506"/>
    </location>
</feature>
<protein>
    <recommendedName>
        <fullName evidence="8">EamA domain-containing protein</fullName>
    </recommendedName>
</protein>
<proteinExistence type="inferred from homology"/>
<evidence type="ECO:0000256" key="7">
    <source>
        <dbReference type="SAM" id="Phobius"/>
    </source>
</evidence>
<comment type="subcellular location">
    <subcellularLocation>
        <location evidence="1">Membrane</location>
        <topology evidence="1">Multi-pass membrane protein</topology>
    </subcellularLocation>
</comment>
<dbReference type="InterPro" id="IPR037185">
    <property type="entry name" value="EmrE-like"/>
</dbReference>
<dbReference type="EMBL" id="JAXQNO010000003">
    <property type="protein sequence ID" value="KAK4801694.1"/>
    <property type="molecule type" value="Genomic_DNA"/>
</dbReference>
<comment type="caution">
    <text evidence="9">The sequence shown here is derived from an EMBL/GenBank/DDBJ whole genome shotgun (WGS) entry which is preliminary data.</text>
</comment>
<keyword evidence="5 7" id="KW-0472">Membrane</keyword>
<feature type="transmembrane region" description="Helical" evidence="7">
    <location>
        <begin position="298"/>
        <end position="318"/>
    </location>
</feature>
<feature type="domain" description="EamA" evidence="8">
    <location>
        <begin position="89"/>
        <end position="212"/>
    </location>
</feature>
<dbReference type="GO" id="GO:0016020">
    <property type="term" value="C:membrane"/>
    <property type="evidence" value="ECO:0007669"/>
    <property type="project" value="UniProtKB-SubCell"/>
</dbReference>
<evidence type="ECO:0000256" key="4">
    <source>
        <dbReference type="ARBA" id="ARBA00022989"/>
    </source>
</evidence>
<feature type="transmembrane region" description="Helical" evidence="7">
    <location>
        <begin position="182"/>
        <end position="202"/>
    </location>
</feature>
<dbReference type="PANTHER" id="PTHR31218">
    <property type="entry name" value="WAT1-RELATED PROTEIN"/>
    <property type="match status" value="1"/>
</dbReference>
<feature type="transmembrane region" description="Helical" evidence="7">
    <location>
        <begin position="363"/>
        <end position="382"/>
    </location>
</feature>
<feature type="domain" description="EamA" evidence="8">
    <location>
        <begin position="268"/>
        <end position="407"/>
    </location>
</feature>
<evidence type="ECO:0000259" key="8">
    <source>
        <dbReference type="Pfam" id="PF00892"/>
    </source>
</evidence>
<comment type="similarity">
    <text evidence="2">Belongs to the drug/metabolite transporter (DMT) superfamily. Plant drug/metabolite exporter (P-DME) (TC 2.A.7.4) family.</text>
</comment>
<evidence type="ECO:0000256" key="1">
    <source>
        <dbReference type="ARBA" id="ARBA00004141"/>
    </source>
</evidence>
<feature type="transmembrane region" description="Helical" evidence="7">
    <location>
        <begin position="119"/>
        <end position="139"/>
    </location>
</feature>
<evidence type="ECO:0000256" key="6">
    <source>
        <dbReference type="SAM" id="MobiDB-lite"/>
    </source>
</evidence>
<evidence type="ECO:0000313" key="9">
    <source>
        <dbReference type="EMBL" id="KAK4801694.1"/>
    </source>
</evidence>
<keyword evidence="4 7" id="KW-1133">Transmembrane helix</keyword>
<evidence type="ECO:0000256" key="5">
    <source>
        <dbReference type="ARBA" id="ARBA00023136"/>
    </source>
</evidence>
<evidence type="ECO:0000313" key="10">
    <source>
        <dbReference type="Proteomes" id="UP001346149"/>
    </source>
</evidence>
<dbReference type="Proteomes" id="UP001346149">
    <property type="component" value="Unassembled WGS sequence"/>
</dbReference>
<evidence type="ECO:0000256" key="2">
    <source>
        <dbReference type="ARBA" id="ARBA00007635"/>
    </source>
</evidence>
<accession>A0AAN7RDK2</accession>
<dbReference type="AlphaFoldDB" id="A0AAN7RDK2"/>
<feature type="transmembrane region" description="Helical" evidence="7">
    <location>
        <begin position="338"/>
        <end position="356"/>
    </location>
</feature>
<dbReference type="InterPro" id="IPR030184">
    <property type="entry name" value="WAT1-related"/>
</dbReference>
<feature type="transmembrane region" description="Helical" evidence="7">
    <location>
        <begin position="214"/>
        <end position="232"/>
    </location>
</feature>
<evidence type="ECO:0000256" key="3">
    <source>
        <dbReference type="ARBA" id="ARBA00022692"/>
    </source>
</evidence>
<feature type="transmembrane region" description="Helical" evidence="7">
    <location>
        <begin position="151"/>
        <end position="170"/>
    </location>
</feature>
<dbReference type="GO" id="GO:0022857">
    <property type="term" value="F:transmembrane transporter activity"/>
    <property type="evidence" value="ECO:0007669"/>
    <property type="project" value="InterPro"/>
</dbReference>
<keyword evidence="10" id="KW-1185">Reference proteome</keyword>
<name>A0AAN7RDK2_TRANT</name>
<dbReference type="SUPFAM" id="SSF103481">
    <property type="entry name" value="Multidrug resistance efflux transporter EmrE"/>
    <property type="match status" value="2"/>
</dbReference>
<keyword evidence="3 7" id="KW-0812">Transmembrane</keyword>
<dbReference type="Pfam" id="PF00892">
    <property type="entry name" value="EamA"/>
    <property type="match status" value="2"/>
</dbReference>
<reference evidence="9 10" key="1">
    <citation type="journal article" date="2023" name="Hortic Res">
        <title>Pangenome of water caltrop reveals structural variations and asymmetric subgenome divergence after allopolyploidization.</title>
        <authorList>
            <person name="Zhang X."/>
            <person name="Chen Y."/>
            <person name="Wang L."/>
            <person name="Yuan Y."/>
            <person name="Fang M."/>
            <person name="Shi L."/>
            <person name="Lu R."/>
            <person name="Comes H.P."/>
            <person name="Ma Y."/>
            <person name="Chen Y."/>
            <person name="Huang G."/>
            <person name="Zhou Y."/>
            <person name="Zheng Z."/>
            <person name="Qiu Y."/>
        </authorList>
    </citation>
    <scope>NUCLEOTIDE SEQUENCE [LARGE SCALE GENOMIC DNA]</scope>
    <source>
        <strain evidence="9">F231</strain>
    </source>
</reference>
<sequence>MVTSSPRRAIYIPTANSHNTRLLPLPLLLLPYSTAQPYDDVLRSPSTTSLHPFGCFIKASRAVPIVRSFCSFGMAAMQRVWNALHGMKAALVMVMAQCIGAGVNVFYKLAANDGMSLRIIVAYRFLFATAFMVPLALFFERKNRPKLSWTVLIQAFFCGLFGGTLAQNLYLESLALISTTNASALANLVPVMTFILAILFGYERLRLGTMVGKAKVAGTLAGIGGAMLLTFYKGANINLWDTHVNLLETTSSVAHPPAVHHKSSSIVLGSLLAVGSCLCYALWLIIQQAKMSESYPAHYSSTALMSLMSSLQAVAYALCREKDWSQWRLGWNIRLLAVSYVGIIGSGLNLTLVTWGVRMRGPLFVSVFTPLTLVLVALVSSLLLDEQLHLGCVLGSGLIVAGLYIVLWAKRKEMKKLNQYIPSTVMTNDITNNAHAFEIVVSSPMVNSLRTITDDIWKDGCSLSCNPAECACKETVSKDDKGRESSGKKDKRVSEEEKDKTGENRL</sequence>
<gene>
    <name evidence="9" type="ORF">SAY86_022181</name>
</gene>
<organism evidence="9 10">
    <name type="scientific">Trapa natans</name>
    <name type="common">Water chestnut</name>
    <dbReference type="NCBI Taxonomy" id="22666"/>
    <lineage>
        <taxon>Eukaryota</taxon>
        <taxon>Viridiplantae</taxon>
        <taxon>Streptophyta</taxon>
        <taxon>Embryophyta</taxon>
        <taxon>Tracheophyta</taxon>
        <taxon>Spermatophyta</taxon>
        <taxon>Magnoliopsida</taxon>
        <taxon>eudicotyledons</taxon>
        <taxon>Gunneridae</taxon>
        <taxon>Pentapetalae</taxon>
        <taxon>rosids</taxon>
        <taxon>malvids</taxon>
        <taxon>Myrtales</taxon>
        <taxon>Lythraceae</taxon>
        <taxon>Trapa</taxon>
    </lineage>
</organism>
<dbReference type="InterPro" id="IPR000620">
    <property type="entry name" value="EamA_dom"/>
</dbReference>
<feature type="transmembrane region" description="Helical" evidence="7">
    <location>
        <begin position="89"/>
        <end position="107"/>
    </location>
</feature>
<feature type="transmembrane region" description="Helical" evidence="7">
    <location>
        <begin position="266"/>
        <end position="286"/>
    </location>
</feature>
<feature type="transmembrane region" description="Helical" evidence="7">
    <location>
        <begin position="388"/>
        <end position="409"/>
    </location>
</feature>